<dbReference type="SUPFAM" id="SSF53474">
    <property type="entry name" value="alpha/beta-Hydrolases"/>
    <property type="match status" value="1"/>
</dbReference>
<feature type="compositionally biased region" description="Polar residues" evidence="7">
    <location>
        <begin position="274"/>
        <end position="303"/>
    </location>
</feature>
<evidence type="ECO:0000256" key="6">
    <source>
        <dbReference type="SAM" id="Coils"/>
    </source>
</evidence>
<dbReference type="InterPro" id="IPR029024">
    <property type="entry name" value="TerB-like"/>
</dbReference>
<dbReference type="GO" id="GO:0016020">
    <property type="term" value="C:membrane"/>
    <property type="evidence" value="ECO:0007669"/>
    <property type="project" value="UniProtKB-SubCell"/>
</dbReference>
<accession>A0AAD5UGQ2</accession>
<dbReference type="SUPFAM" id="SSF158682">
    <property type="entry name" value="TerB-like"/>
    <property type="match status" value="1"/>
</dbReference>
<sequence>MGTQVFIIRHAEKLEWKNGREPSLAAKELYVDNHLLSPKGMMAFLISGYERAHALVGYFQNRGEIVEVLKNNPLSLLIAQDVDVGDDAWGRSERPRETIWPLLHSDAQKDYIQTPMEFMLFTKKQVQSVAKLIKSGKYDGKSVLISWSHQQIPELVSLLGVDCHPKKWDKKRFDVTWLPKESSPIKFDLTIDDGWRKDDTRTVAEKIELNTGFWNHASDKLGPTIPQTEEGVGNATVEDKQPEVKFVEAEITPPKQAEPGNLEIKEDEVKTPSPVKQKTKNVTIQEKLDQTASPISESVPKTPTSRKKLNTPSKSQSLSDIQQVFTDPQKIAYVGLCYLSIFNYKKQRLEGFKQAKNSYDKWAEKFMEKLYVYLELVPEERLMIESLAAHGLLVEDLSKGLLDDTKKAATLMEKQAIEKPGKRDAIPSDIRYTILTHLFLLAISDGFYDARTRTLLREIAKDLEIPYQDVVHIEQFIGDELRLYDESAQVKHDDSVVGERNKVEASGRWLYAGVATVCGGAIIGLTAGLAAPFIGAGIGAALTTFGANAAIGTGVGAFMASTGGVALITSGGVLTGGGMSGMKMMKRTKGIEEFEFLGLSDALQQIEEHRATRLAERRKAQKLDDQQKREARKQSPQKEDPHQEKDVETLWELDSLSSEGNSLDIQRKEKPEAAALEENESPMLSPATTTDEERNKGRQTNVLITVAGWVPYDRDDHTIPYSTIIPGENGDQYAVIWETKVLQELGSLLTILISEIASFIFQQGLQATILPILMSALTGPMWLIKLTYLVDNPWGNALTKAEKAGRLLADTLIGQVQNNRPVTLVGFSLGARLIYFCLLELAKKEAFGIIENVCMFGTPCVANNKEWLQISSVVSGRIVNGYTSNDMLLGVLYRASTALYKDVPGLSKVLNVPGVENVDLTEIVNGHMEYRSNLPKILKHVGFSISSEEFFDQDKEIADFKEEVESIKKQRIERRKAEYEQKQKEKQQQVEKKKLEQQEKKIFKPQTTAAVVTEDELVSDELAQMKAVEAMMSEYWQPREITSTLPPLVIDLKQKQASTIPPTEAGDPPQTDPVPEVKKVQEIDVGFESDISELSDF</sequence>
<feature type="coiled-coil region" evidence="6">
    <location>
        <begin position="967"/>
        <end position="1001"/>
    </location>
</feature>
<dbReference type="PANTHER" id="PTHR17920:SF3">
    <property type="entry name" value="TRANSMEMBRANE AND COILED-COIL DOMAIN-CONTAINING PROTEIN 4"/>
    <property type="match status" value="1"/>
</dbReference>
<feature type="transmembrane region" description="Helical" evidence="8">
    <location>
        <begin position="555"/>
        <end position="579"/>
    </location>
</feature>
<keyword evidence="6" id="KW-0175">Coiled coil</keyword>
<proteinExistence type="inferred from homology"/>
<evidence type="ECO:0000256" key="4">
    <source>
        <dbReference type="ARBA" id="ARBA00022989"/>
    </source>
</evidence>
<dbReference type="EMBL" id="JADGKB010000087">
    <property type="protein sequence ID" value="KAJ3254351.1"/>
    <property type="molecule type" value="Genomic_DNA"/>
</dbReference>
<organism evidence="9 10">
    <name type="scientific">Boothiomyces macroporosus</name>
    <dbReference type="NCBI Taxonomy" id="261099"/>
    <lineage>
        <taxon>Eukaryota</taxon>
        <taxon>Fungi</taxon>
        <taxon>Fungi incertae sedis</taxon>
        <taxon>Chytridiomycota</taxon>
        <taxon>Chytridiomycota incertae sedis</taxon>
        <taxon>Chytridiomycetes</taxon>
        <taxon>Rhizophydiales</taxon>
        <taxon>Terramycetaceae</taxon>
        <taxon>Boothiomyces</taxon>
    </lineage>
</organism>
<gene>
    <name evidence="9" type="ORF">HK103_007233</name>
</gene>
<evidence type="ECO:0000313" key="9">
    <source>
        <dbReference type="EMBL" id="KAJ3254351.1"/>
    </source>
</evidence>
<evidence type="ECO:0000256" key="7">
    <source>
        <dbReference type="SAM" id="MobiDB-lite"/>
    </source>
</evidence>
<dbReference type="Proteomes" id="UP001210925">
    <property type="component" value="Unassembled WGS sequence"/>
</dbReference>
<keyword evidence="10" id="KW-1185">Reference proteome</keyword>
<dbReference type="InterPro" id="IPR007941">
    <property type="entry name" value="DUF726"/>
</dbReference>
<name>A0AAD5UGQ2_9FUNG</name>
<feature type="region of interest" description="Disordered" evidence="7">
    <location>
        <begin position="1054"/>
        <end position="1077"/>
    </location>
</feature>
<evidence type="ECO:0000256" key="3">
    <source>
        <dbReference type="ARBA" id="ARBA00022692"/>
    </source>
</evidence>
<dbReference type="InterPro" id="IPR029058">
    <property type="entry name" value="AB_hydrolase_fold"/>
</dbReference>
<keyword evidence="4 8" id="KW-1133">Transmembrane helix</keyword>
<feature type="transmembrane region" description="Helical" evidence="8">
    <location>
        <begin position="509"/>
        <end position="535"/>
    </location>
</feature>
<reference evidence="9" key="1">
    <citation type="submission" date="2020-05" db="EMBL/GenBank/DDBJ databases">
        <title>Phylogenomic resolution of chytrid fungi.</title>
        <authorList>
            <person name="Stajich J.E."/>
            <person name="Amses K."/>
            <person name="Simmons R."/>
            <person name="Seto K."/>
            <person name="Myers J."/>
            <person name="Bonds A."/>
            <person name="Quandt C.A."/>
            <person name="Barry K."/>
            <person name="Liu P."/>
            <person name="Grigoriev I."/>
            <person name="Longcore J.E."/>
            <person name="James T.Y."/>
        </authorList>
    </citation>
    <scope>NUCLEOTIDE SEQUENCE</scope>
    <source>
        <strain evidence="9">PLAUS21</strain>
    </source>
</reference>
<dbReference type="PANTHER" id="PTHR17920">
    <property type="entry name" value="TRANSMEMBRANE AND COILED-COIL DOMAIN-CONTAINING PROTEIN 4 TMCO4"/>
    <property type="match status" value="1"/>
</dbReference>
<comment type="similarity">
    <text evidence="2">Belongs to the TMCO4 family.</text>
</comment>
<keyword evidence="3 8" id="KW-0812">Transmembrane</keyword>
<dbReference type="Pfam" id="PF05277">
    <property type="entry name" value="DUF726"/>
    <property type="match status" value="2"/>
</dbReference>
<feature type="region of interest" description="Disordered" evidence="7">
    <location>
        <begin position="659"/>
        <end position="697"/>
    </location>
</feature>
<evidence type="ECO:0000313" key="10">
    <source>
        <dbReference type="Proteomes" id="UP001210925"/>
    </source>
</evidence>
<comment type="caution">
    <text evidence="9">The sequence shown here is derived from an EMBL/GenBank/DDBJ whole genome shotgun (WGS) entry which is preliminary data.</text>
</comment>
<comment type="subcellular location">
    <subcellularLocation>
        <location evidence="1">Membrane</location>
        <topology evidence="1">Multi-pass membrane protein</topology>
    </subcellularLocation>
</comment>
<feature type="region of interest" description="Disordered" evidence="7">
    <location>
        <begin position="616"/>
        <end position="647"/>
    </location>
</feature>
<evidence type="ECO:0008006" key="11">
    <source>
        <dbReference type="Google" id="ProtNLM"/>
    </source>
</evidence>
<evidence type="ECO:0000256" key="5">
    <source>
        <dbReference type="ARBA" id="ARBA00023136"/>
    </source>
</evidence>
<keyword evidence="5 8" id="KW-0472">Membrane</keyword>
<evidence type="ECO:0000256" key="2">
    <source>
        <dbReference type="ARBA" id="ARBA00009824"/>
    </source>
</evidence>
<evidence type="ECO:0000256" key="8">
    <source>
        <dbReference type="SAM" id="Phobius"/>
    </source>
</evidence>
<feature type="region of interest" description="Disordered" evidence="7">
    <location>
        <begin position="250"/>
        <end position="316"/>
    </location>
</feature>
<evidence type="ECO:0000256" key="1">
    <source>
        <dbReference type="ARBA" id="ARBA00004141"/>
    </source>
</evidence>
<dbReference type="AlphaFoldDB" id="A0AAD5UGQ2"/>
<protein>
    <recommendedName>
        <fullName evidence="11">DUF726-domain-containing protein</fullName>
    </recommendedName>
</protein>